<keyword evidence="2" id="KW-0238">DNA-binding</keyword>
<protein>
    <recommendedName>
        <fullName evidence="4">HTH crp-type domain-containing protein</fullName>
    </recommendedName>
</protein>
<evidence type="ECO:0000256" key="3">
    <source>
        <dbReference type="ARBA" id="ARBA00023163"/>
    </source>
</evidence>
<dbReference type="RefSeq" id="WP_238272401.1">
    <property type="nucleotide sequence ID" value="NZ_BPQG01000043.1"/>
</dbReference>
<dbReference type="EMBL" id="BPQG01000043">
    <property type="protein sequence ID" value="GJD44919.1"/>
    <property type="molecule type" value="Genomic_DNA"/>
</dbReference>
<keyword evidence="3" id="KW-0804">Transcription</keyword>
<evidence type="ECO:0000313" key="5">
    <source>
        <dbReference type="EMBL" id="GJD44919.1"/>
    </source>
</evidence>
<keyword evidence="6" id="KW-1185">Reference proteome</keyword>
<dbReference type="SUPFAM" id="SSF51206">
    <property type="entry name" value="cAMP-binding domain-like"/>
    <property type="match status" value="1"/>
</dbReference>
<evidence type="ECO:0000256" key="1">
    <source>
        <dbReference type="ARBA" id="ARBA00023015"/>
    </source>
</evidence>
<evidence type="ECO:0000313" key="6">
    <source>
        <dbReference type="Proteomes" id="UP001055117"/>
    </source>
</evidence>
<evidence type="ECO:0000259" key="4">
    <source>
        <dbReference type="PROSITE" id="PS51063"/>
    </source>
</evidence>
<name>A0ABQ4QIN2_9HYPH</name>
<dbReference type="SUPFAM" id="SSF46785">
    <property type="entry name" value="Winged helix' DNA-binding domain"/>
    <property type="match status" value="1"/>
</dbReference>
<gene>
    <name evidence="5" type="ORF">AFCDBAGC_2788</name>
</gene>
<comment type="caution">
    <text evidence="5">The sequence shown here is derived from an EMBL/GenBank/DDBJ whole genome shotgun (WGS) entry which is preliminary data.</text>
</comment>
<dbReference type="InterPro" id="IPR036390">
    <property type="entry name" value="WH_DNA-bd_sf"/>
</dbReference>
<dbReference type="InterPro" id="IPR014710">
    <property type="entry name" value="RmlC-like_jellyroll"/>
</dbReference>
<evidence type="ECO:0000256" key="2">
    <source>
        <dbReference type="ARBA" id="ARBA00023125"/>
    </source>
</evidence>
<dbReference type="CDD" id="cd00038">
    <property type="entry name" value="CAP_ED"/>
    <property type="match status" value="1"/>
</dbReference>
<dbReference type="InterPro" id="IPR018490">
    <property type="entry name" value="cNMP-bd_dom_sf"/>
</dbReference>
<dbReference type="PROSITE" id="PS51063">
    <property type="entry name" value="HTH_CRP_2"/>
    <property type="match status" value="1"/>
</dbReference>
<keyword evidence="1" id="KW-0805">Transcription regulation</keyword>
<dbReference type="Gene3D" id="2.60.120.10">
    <property type="entry name" value="Jelly Rolls"/>
    <property type="match status" value="1"/>
</dbReference>
<dbReference type="SMART" id="SM00419">
    <property type="entry name" value="HTH_CRP"/>
    <property type="match status" value="1"/>
</dbReference>
<reference evidence="5 6" key="1">
    <citation type="journal article" date="2021" name="Front. Microbiol.">
        <title>Comprehensive Comparative Genomics and Phenotyping of Methylobacterium Species.</title>
        <authorList>
            <person name="Alessa O."/>
            <person name="Ogura Y."/>
            <person name="Fujitani Y."/>
            <person name="Takami H."/>
            <person name="Hayashi T."/>
            <person name="Sahin N."/>
            <person name="Tani A."/>
        </authorList>
    </citation>
    <scope>NUCLEOTIDE SEQUENCE [LARGE SCALE GENOMIC DNA]</scope>
    <source>
        <strain evidence="5 6">DSM 23679</strain>
    </source>
</reference>
<accession>A0ABQ4QIN2</accession>
<dbReference type="Proteomes" id="UP001055117">
    <property type="component" value="Unassembled WGS sequence"/>
</dbReference>
<dbReference type="Pfam" id="PF13545">
    <property type="entry name" value="HTH_Crp_2"/>
    <property type="match status" value="1"/>
</dbReference>
<dbReference type="Gene3D" id="1.10.10.10">
    <property type="entry name" value="Winged helix-like DNA-binding domain superfamily/Winged helix DNA-binding domain"/>
    <property type="match status" value="1"/>
</dbReference>
<dbReference type="InterPro" id="IPR036388">
    <property type="entry name" value="WH-like_DNA-bd_sf"/>
</dbReference>
<dbReference type="Pfam" id="PF00027">
    <property type="entry name" value="cNMP_binding"/>
    <property type="match status" value="1"/>
</dbReference>
<organism evidence="5 6">
    <name type="scientific">Methylobacterium cerastii</name>
    <dbReference type="NCBI Taxonomy" id="932741"/>
    <lineage>
        <taxon>Bacteria</taxon>
        <taxon>Pseudomonadati</taxon>
        <taxon>Pseudomonadota</taxon>
        <taxon>Alphaproteobacteria</taxon>
        <taxon>Hyphomicrobiales</taxon>
        <taxon>Methylobacteriaceae</taxon>
        <taxon>Methylobacterium</taxon>
    </lineage>
</organism>
<sequence length="244" mass="27485">MASVESKAALDLLVRRLERIGHLSDEERRAVGNLPAKIQTLRPRQDIVLDKEKPEHSCLLVEGWAYRYKLLGQGRRQILSFHVPGDMPDLHSLHIKTMDHSLGALTEATIAFIAHEALLDVTRRFPGLAGIMWRETLIDAAIFRQWIAGMGQRDGFGRMAHLFCELYCKLEAIGLAADHRCTLPITQTELGDALGLSSVHTNRVLQEMKAQSLIELRTRTLNITDWDGLVQVAEFDPSYLQLAQ</sequence>
<feature type="domain" description="HTH crp-type" evidence="4">
    <location>
        <begin position="153"/>
        <end position="227"/>
    </location>
</feature>
<dbReference type="InterPro" id="IPR012318">
    <property type="entry name" value="HTH_CRP"/>
</dbReference>
<proteinExistence type="predicted"/>
<dbReference type="InterPro" id="IPR000595">
    <property type="entry name" value="cNMP-bd_dom"/>
</dbReference>